<dbReference type="Pfam" id="PF01740">
    <property type="entry name" value="STAS"/>
    <property type="match status" value="1"/>
</dbReference>
<dbReference type="EMBL" id="JAMPKM010000016">
    <property type="protein sequence ID" value="MEP0819684.1"/>
    <property type="molecule type" value="Genomic_DNA"/>
</dbReference>
<accession>A0ABV0JD17</accession>
<dbReference type="Proteomes" id="UP001464891">
    <property type="component" value="Unassembled WGS sequence"/>
</dbReference>
<reference evidence="2 3" key="1">
    <citation type="submission" date="2022-04" db="EMBL/GenBank/DDBJ databases">
        <title>Positive selection, recombination, and allopatry shape intraspecific diversity of widespread and dominant cyanobacteria.</title>
        <authorList>
            <person name="Wei J."/>
            <person name="Shu W."/>
            <person name="Hu C."/>
        </authorList>
    </citation>
    <scope>NUCLEOTIDE SEQUENCE [LARGE SCALE GENOMIC DNA]</scope>
    <source>
        <strain evidence="2 3">GB2-A4</strain>
    </source>
</reference>
<evidence type="ECO:0000259" key="1">
    <source>
        <dbReference type="PROSITE" id="PS50801"/>
    </source>
</evidence>
<dbReference type="SUPFAM" id="SSF52091">
    <property type="entry name" value="SpoIIaa-like"/>
    <property type="match status" value="1"/>
</dbReference>
<feature type="domain" description="STAS" evidence="1">
    <location>
        <begin position="9"/>
        <end position="96"/>
    </location>
</feature>
<dbReference type="RefSeq" id="WP_190440873.1">
    <property type="nucleotide sequence ID" value="NZ_JAMPKM010000016.1"/>
</dbReference>
<dbReference type="PROSITE" id="PS50801">
    <property type="entry name" value="STAS"/>
    <property type="match status" value="1"/>
</dbReference>
<proteinExistence type="predicted"/>
<protein>
    <submittedName>
        <fullName evidence="2">STAS domain-containing protein</fullName>
    </submittedName>
</protein>
<dbReference type="PANTHER" id="PTHR33495">
    <property type="entry name" value="ANTI-SIGMA FACTOR ANTAGONIST TM_1081-RELATED-RELATED"/>
    <property type="match status" value="1"/>
</dbReference>
<comment type="caution">
    <text evidence="2">The sequence shown here is derived from an EMBL/GenBank/DDBJ whole genome shotgun (WGS) entry which is preliminary data.</text>
</comment>
<dbReference type="Gene3D" id="3.30.750.24">
    <property type="entry name" value="STAS domain"/>
    <property type="match status" value="1"/>
</dbReference>
<evidence type="ECO:0000313" key="3">
    <source>
        <dbReference type="Proteomes" id="UP001464891"/>
    </source>
</evidence>
<name>A0ABV0JD17_9CYAN</name>
<organism evidence="2 3">
    <name type="scientific">Trichocoleus desertorum GB2-A4</name>
    <dbReference type="NCBI Taxonomy" id="2933944"/>
    <lineage>
        <taxon>Bacteria</taxon>
        <taxon>Bacillati</taxon>
        <taxon>Cyanobacteriota</taxon>
        <taxon>Cyanophyceae</taxon>
        <taxon>Leptolyngbyales</taxon>
        <taxon>Trichocoleusaceae</taxon>
        <taxon>Trichocoleus</taxon>
    </lineage>
</organism>
<gene>
    <name evidence="2" type="ORF">NC998_21525</name>
</gene>
<dbReference type="PANTHER" id="PTHR33495:SF2">
    <property type="entry name" value="ANTI-SIGMA FACTOR ANTAGONIST TM_1081-RELATED"/>
    <property type="match status" value="1"/>
</dbReference>
<evidence type="ECO:0000313" key="2">
    <source>
        <dbReference type="EMBL" id="MEP0819684.1"/>
    </source>
</evidence>
<keyword evidence="3" id="KW-1185">Reference proteome</keyword>
<dbReference type="CDD" id="cd07043">
    <property type="entry name" value="STAS_anti-anti-sigma_factors"/>
    <property type="match status" value="1"/>
</dbReference>
<dbReference type="InterPro" id="IPR002645">
    <property type="entry name" value="STAS_dom"/>
</dbReference>
<dbReference type="InterPro" id="IPR036513">
    <property type="entry name" value="STAS_dom_sf"/>
</dbReference>
<sequence length="96" mass="10422">MSNSASVPVIVRAPKRIDCCTAAFLAQDLETKIQAGEGIVLDLSATQFLDPEGTKVILEGLMKSRQQGTKFALKGVKPQVKVILELSGILQHFKQK</sequence>